<feature type="chain" id="PRO_5046387028" evidence="1">
    <location>
        <begin position="21"/>
        <end position="225"/>
    </location>
</feature>
<evidence type="ECO:0000313" key="2">
    <source>
        <dbReference type="EMBL" id="MCA0153613.1"/>
    </source>
</evidence>
<sequence>MNTKSRLLFLSILFSVLSINSIIGQDDEEQSSDDQKEFQKLDFYNFRGTNAIDVGIGGSTLFGDYEDASIGFYYRAGYKRALSPSIFAGLTANGFNFSYNDIDQSLLSVDFNLEYLFIPTERFTPLIYGGLGMSMDSETDVSAMKAQVGFGFEALFVEKLGFKLFYEYNYGFDDDIEVLVFDGNNDKFMRFGIGVNYYFGGANQKEKIQKGMKTIKNSNPIIPDN</sequence>
<evidence type="ECO:0000256" key="1">
    <source>
        <dbReference type="SAM" id="SignalP"/>
    </source>
</evidence>
<dbReference type="InterPro" id="IPR011250">
    <property type="entry name" value="OMP/PagP_B-barrel"/>
</dbReference>
<dbReference type="RefSeq" id="WP_224478566.1">
    <property type="nucleotide sequence ID" value="NZ_JAIUJS010000004.1"/>
</dbReference>
<proteinExistence type="predicted"/>
<protein>
    <submittedName>
        <fullName evidence="2">Porin family protein</fullName>
    </submittedName>
</protein>
<organism evidence="2 3">
    <name type="scientific">Winogradskyella vincentii</name>
    <dbReference type="NCBI Taxonomy" id="2877122"/>
    <lineage>
        <taxon>Bacteria</taxon>
        <taxon>Pseudomonadati</taxon>
        <taxon>Bacteroidota</taxon>
        <taxon>Flavobacteriia</taxon>
        <taxon>Flavobacteriales</taxon>
        <taxon>Flavobacteriaceae</taxon>
        <taxon>Winogradskyella</taxon>
    </lineage>
</organism>
<reference evidence="3" key="1">
    <citation type="submission" date="2023-07" db="EMBL/GenBank/DDBJ databases">
        <authorList>
            <person name="Yue Y."/>
        </authorList>
    </citation>
    <scope>NUCLEOTIDE SEQUENCE [LARGE SCALE GENOMIC DNA]</scope>
    <source>
        <strain evidence="3">2Y89</strain>
    </source>
</reference>
<dbReference type="Gene3D" id="2.40.160.20">
    <property type="match status" value="1"/>
</dbReference>
<name>A0ABS7Y4J0_9FLAO</name>
<dbReference type="EMBL" id="JAIUJS010000004">
    <property type="protein sequence ID" value="MCA0153613.1"/>
    <property type="molecule type" value="Genomic_DNA"/>
</dbReference>
<keyword evidence="1" id="KW-0732">Signal</keyword>
<feature type="signal peptide" evidence="1">
    <location>
        <begin position="1"/>
        <end position="20"/>
    </location>
</feature>
<accession>A0ABS7Y4J0</accession>
<dbReference type="SUPFAM" id="SSF56925">
    <property type="entry name" value="OMPA-like"/>
    <property type="match status" value="1"/>
</dbReference>
<keyword evidence="3" id="KW-1185">Reference proteome</keyword>
<evidence type="ECO:0000313" key="3">
    <source>
        <dbReference type="Proteomes" id="UP001198402"/>
    </source>
</evidence>
<dbReference type="Proteomes" id="UP001198402">
    <property type="component" value="Unassembled WGS sequence"/>
</dbReference>
<gene>
    <name evidence="2" type="ORF">LBV24_10325</name>
</gene>
<comment type="caution">
    <text evidence="2">The sequence shown here is derived from an EMBL/GenBank/DDBJ whole genome shotgun (WGS) entry which is preliminary data.</text>
</comment>